<evidence type="ECO:0000259" key="3">
    <source>
        <dbReference type="PROSITE" id="PS51444"/>
    </source>
</evidence>
<feature type="region of interest" description="Disordered" evidence="1">
    <location>
        <begin position="26"/>
        <end position="45"/>
    </location>
</feature>
<dbReference type="InterPro" id="IPR015425">
    <property type="entry name" value="FH2_Formin"/>
</dbReference>
<keyword evidence="5" id="KW-1185">Reference proteome</keyword>
<dbReference type="PANTHER" id="PTHR45725">
    <property type="entry name" value="FORMIN HOMOLOGY 2 FAMILY MEMBER"/>
    <property type="match status" value="1"/>
</dbReference>
<dbReference type="PROSITE" id="PS51232">
    <property type="entry name" value="GBD_FH3"/>
    <property type="match status" value="1"/>
</dbReference>
<dbReference type="Gene3D" id="1.20.58.2220">
    <property type="entry name" value="Formin, FH2 domain"/>
    <property type="match status" value="1"/>
</dbReference>
<reference evidence="4 5" key="1">
    <citation type="submission" date="2016-07" db="EMBL/GenBank/DDBJ databases">
        <title>Pervasive Adenine N6-methylation of Active Genes in Fungi.</title>
        <authorList>
            <consortium name="DOE Joint Genome Institute"/>
            <person name="Mondo S.J."/>
            <person name="Dannebaum R.O."/>
            <person name="Kuo R.C."/>
            <person name="Labutti K."/>
            <person name="Haridas S."/>
            <person name="Kuo A."/>
            <person name="Salamov A."/>
            <person name="Ahrendt S.R."/>
            <person name="Lipzen A."/>
            <person name="Sullivan W."/>
            <person name="Andreopoulos W.B."/>
            <person name="Clum A."/>
            <person name="Lindquist E."/>
            <person name="Daum C."/>
            <person name="Ramamoorthy G.K."/>
            <person name="Gryganskyi A."/>
            <person name="Culley D."/>
            <person name="Magnuson J.K."/>
            <person name="James T.Y."/>
            <person name="O'Malley M.A."/>
            <person name="Stajich J.E."/>
            <person name="Spatafora J.W."/>
            <person name="Visel A."/>
            <person name="Grigoriev I.V."/>
        </authorList>
    </citation>
    <scope>NUCLEOTIDE SEQUENCE [LARGE SCALE GENOMIC DNA]</scope>
    <source>
        <strain evidence="4 5">JEL800</strain>
    </source>
</reference>
<accession>A0A1Y2CGH6</accession>
<dbReference type="Pfam" id="PF02181">
    <property type="entry name" value="FH2"/>
    <property type="match status" value="1"/>
</dbReference>
<dbReference type="Proteomes" id="UP000193642">
    <property type="component" value="Unassembled WGS sequence"/>
</dbReference>
<name>A0A1Y2CGH6_9FUNG</name>
<proteinExistence type="predicted"/>
<dbReference type="Pfam" id="PF06367">
    <property type="entry name" value="Drf_FH3"/>
    <property type="match status" value="1"/>
</dbReference>
<dbReference type="OrthoDB" id="1668162at2759"/>
<comment type="caution">
    <text evidence="4">The sequence shown here is derived from an EMBL/GenBank/DDBJ whole genome shotgun (WGS) entry which is preliminary data.</text>
</comment>
<feature type="region of interest" description="Disordered" evidence="1">
    <location>
        <begin position="608"/>
        <end position="628"/>
    </location>
</feature>
<dbReference type="SMART" id="SM00498">
    <property type="entry name" value="FH2"/>
    <property type="match status" value="1"/>
</dbReference>
<dbReference type="SUPFAM" id="SSF48371">
    <property type="entry name" value="ARM repeat"/>
    <property type="match status" value="1"/>
</dbReference>
<feature type="region of interest" description="Disordered" evidence="1">
    <location>
        <begin position="129"/>
        <end position="164"/>
    </location>
</feature>
<sequence>MFSNTNIDNKKAILDKYAKTVFSGVSMPSSGPRATSPGRVSTPGGMVGQPSGYTSPTTYSNPVTPPTIAEVEDRLEGYEWVDRLRGDDLDKQFEKVLVGMRFSGYTKTSVMNSTQPHGKRVMIKQFYAKNNLPPPTDLPEPTARPTSPAPSRQSTLEADRVEDTRSPKTVEAFVVQLMDSSTSSKALFLLLSNLRVQLNLTASPTFVQGFASTKVFVPSANNKFTGLEALQHILARLRDGSTASTVKWTRTNRYADNSNVRADEIRLQILECLSVFEASDVINTKDLVMEVMQLVTSMDGRNLVENLKMRSHAAELGSHICLEGDEGFTQVRQALNSTGIVSLVSSLVDPFKKTADGIEAVPLSDPVLDGPHGELDASGVWQFRTQILEFIIAFVGSNDDLSGRMKLRRSLDSARLSTALDGLVALVKAAAGDISSEELEHFLECVQLYEEVRLDDLAELREEENIRESSRPVQDIVNSIVQNLSSLSTESTMTGTLILQHIDALIHQSVTSQNAEALILSERLNYVVSSSTQGTAPLEWQTTTRALISAIESVSGLSIGQSQLSIPDMENQYKKLLQENDDLKVKLTLSKSAEEERRQEVADLLESISRGEHSSQPPPCVESDSSKDDELRRLRDLVGTLARERDEALRLLERDEGAKKEPHVTDLDTLVHTNSVMTPLPKLEIPGSIPLKTFEWSKVQPKNINSSIWKDVVDEAYVAPNSFASTLLDDKELSSFPQLFAKPEDNSGPIQLTPLSKKVMLLEKNRAQHIEILLASLRGPDYARLTRQQIRDGILKMTPEILTLDNLTILIQIVPTEAEMDMINAFKGDPNSLANGERFIREIGSIPRLKNRLESIIFQKRLQEEVVEIKSDLNCVSKAVQALMSSGKFKKILEAVLVIGNYVNNNTFRGSAYGFEMSSLLKLKETKAMEGSALKDRAPTLLHYLARRLEETDEELLDLKSEIGPVELASRVAIEVLLESVEELRAGFNDVKSEISVVEQLGQTSADAQFLACMREFVAKNESMMKQLSELADGVERDLHTMLVYFGQEHKADSNDAAAAEELFKTVWAFEEMLVKADKDNHVADERALKNNKLDNPYSRRPPLTPLQQAVNKKKAQLKAVEGLESFSKRGMTVRKGKRPPVYVPEAEDEAAASQPVPTITDSSISTLKQTLKSRKTLRRITKHVSVANALGRRDFGGEIVREGIDQVLSNYATE</sequence>
<dbReference type="InterPro" id="IPR042201">
    <property type="entry name" value="FH2_Formin_sf"/>
</dbReference>
<dbReference type="SUPFAM" id="SSF101447">
    <property type="entry name" value="Formin homology 2 domain (FH2 domain)"/>
    <property type="match status" value="1"/>
</dbReference>
<feature type="domain" description="FH2" evidence="3">
    <location>
        <begin position="681"/>
        <end position="1100"/>
    </location>
</feature>
<feature type="domain" description="GBD/FH3" evidence="2">
    <location>
        <begin position="81"/>
        <end position="536"/>
    </location>
</feature>
<evidence type="ECO:0000313" key="4">
    <source>
        <dbReference type="EMBL" id="ORY46026.1"/>
    </source>
</evidence>
<dbReference type="InterPro" id="IPR010472">
    <property type="entry name" value="FH3_dom"/>
</dbReference>
<dbReference type="InterPro" id="IPR051425">
    <property type="entry name" value="Formin_Homology"/>
</dbReference>
<evidence type="ECO:0000259" key="2">
    <source>
        <dbReference type="PROSITE" id="PS51232"/>
    </source>
</evidence>
<dbReference type="GO" id="GO:0003779">
    <property type="term" value="F:actin binding"/>
    <property type="evidence" value="ECO:0007669"/>
    <property type="project" value="InterPro"/>
</dbReference>
<dbReference type="InterPro" id="IPR011989">
    <property type="entry name" value="ARM-like"/>
</dbReference>
<dbReference type="Gene3D" id="1.25.10.10">
    <property type="entry name" value="Leucine-rich Repeat Variant"/>
    <property type="match status" value="1"/>
</dbReference>
<dbReference type="PROSITE" id="PS51444">
    <property type="entry name" value="FH2"/>
    <property type="match status" value="1"/>
</dbReference>
<dbReference type="PANTHER" id="PTHR45725:SF1">
    <property type="entry name" value="DISHEVELLED ASSOCIATED ACTIVATOR OF MORPHOGENESIS, ISOFORM D"/>
    <property type="match status" value="1"/>
</dbReference>
<evidence type="ECO:0000256" key="1">
    <source>
        <dbReference type="SAM" id="MobiDB-lite"/>
    </source>
</evidence>
<dbReference type="InterPro" id="IPR014768">
    <property type="entry name" value="GBD/FH3_dom"/>
</dbReference>
<dbReference type="AlphaFoldDB" id="A0A1Y2CGH6"/>
<protein>
    <submittedName>
        <fullName evidence="4">FH2-domain-containing protein</fullName>
    </submittedName>
</protein>
<organism evidence="4 5">
    <name type="scientific">Rhizoclosmatium globosum</name>
    <dbReference type="NCBI Taxonomy" id="329046"/>
    <lineage>
        <taxon>Eukaryota</taxon>
        <taxon>Fungi</taxon>
        <taxon>Fungi incertae sedis</taxon>
        <taxon>Chytridiomycota</taxon>
        <taxon>Chytridiomycota incertae sedis</taxon>
        <taxon>Chytridiomycetes</taxon>
        <taxon>Chytridiales</taxon>
        <taxon>Chytriomycetaceae</taxon>
        <taxon>Rhizoclosmatium</taxon>
    </lineage>
</organism>
<gene>
    <name evidence="4" type="ORF">BCR33DRAFT_158556</name>
</gene>
<dbReference type="STRING" id="329046.A0A1Y2CGH6"/>
<dbReference type="EMBL" id="MCGO01000018">
    <property type="protein sequence ID" value="ORY46026.1"/>
    <property type="molecule type" value="Genomic_DNA"/>
</dbReference>
<dbReference type="InterPro" id="IPR016024">
    <property type="entry name" value="ARM-type_fold"/>
</dbReference>
<evidence type="ECO:0000313" key="5">
    <source>
        <dbReference type="Proteomes" id="UP000193642"/>
    </source>
</evidence>